<keyword evidence="5 6" id="KW-0687">Ribonucleoprotein</keyword>
<reference evidence="8 9" key="1">
    <citation type="journal article" date="2015" name="Stand. Genomic Sci.">
        <title>Genomic information of the arsenic-resistant bacterium Lysobacter arseniciresistens type strain ZS79(T) and comparison of Lysobacter draft genomes.</title>
        <authorList>
            <person name="Liu L."/>
            <person name="Zhang S."/>
            <person name="Luo M."/>
            <person name="Wang G."/>
        </authorList>
    </citation>
    <scope>NUCLEOTIDE SEQUENCE [LARGE SCALE GENOMIC DNA]</scope>
    <source>
        <strain evidence="8 9">ZS79</strain>
    </source>
</reference>
<dbReference type="PANTHER" id="PTHR21349:SF0">
    <property type="entry name" value="LARGE RIBOSOMAL SUBUNIT PROTEIN BL21M"/>
    <property type="match status" value="1"/>
</dbReference>
<protein>
    <recommendedName>
        <fullName evidence="6">Large ribosomal subunit protein bL21</fullName>
    </recommendedName>
</protein>
<gene>
    <name evidence="6" type="primary">rplU</name>
    <name evidence="8" type="ORF">N799_03740</name>
</gene>
<evidence type="ECO:0000256" key="2">
    <source>
        <dbReference type="ARBA" id="ARBA00022730"/>
    </source>
</evidence>
<dbReference type="GO" id="GO:0005840">
    <property type="term" value="C:ribosome"/>
    <property type="evidence" value="ECO:0007669"/>
    <property type="project" value="UniProtKB-KW"/>
</dbReference>
<dbReference type="GO" id="GO:0003735">
    <property type="term" value="F:structural constituent of ribosome"/>
    <property type="evidence" value="ECO:0007669"/>
    <property type="project" value="InterPro"/>
</dbReference>
<dbReference type="RefSeq" id="WP_036210574.1">
    <property type="nucleotide sequence ID" value="NZ_AVPT01000012.1"/>
</dbReference>
<dbReference type="InterPro" id="IPR028909">
    <property type="entry name" value="bL21-like"/>
</dbReference>
<dbReference type="STRING" id="913325.N799_03740"/>
<name>A0A0A0F024_9GAMM</name>
<dbReference type="PANTHER" id="PTHR21349">
    <property type="entry name" value="50S RIBOSOMAL PROTEIN L21"/>
    <property type="match status" value="1"/>
</dbReference>
<keyword evidence="2 6" id="KW-0699">rRNA-binding</keyword>
<keyword evidence="3 6" id="KW-0694">RNA-binding</keyword>
<dbReference type="InterPro" id="IPR018258">
    <property type="entry name" value="Ribosomal_bL21_CS"/>
</dbReference>
<proteinExistence type="inferred from homology"/>
<dbReference type="GO" id="GO:0019843">
    <property type="term" value="F:rRNA binding"/>
    <property type="evidence" value="ECO:0007669"/>
    <property type="project" value="UniProtKB-UniRule"/>
</dbReference>
<comment type="subunit">
    <text evidence="6">Part of the 50S ribosomal subunit. Contacts protein L20.</text>
</comment>
<dbReference type="NCBIfam" id="TIGR00061">
    <property type="entry name" value="L21"/>
    <property type="match status" value="1"/>
</dbReference>
<comment type="function">
    <text evidence="6 7">This protein binds to 23S rRNA in the presence of protein L20.</text>
</comment>
<accession>A0A0A0F024</accession>
<keyword evidence="4 6" id="KW-0689">Ribosomal protein</keyword>
<dbReference type="GO" id="GO:0006412">
    <property type="term" value="P:translation"/>
    <property type="evidence" value="ECO:0007669"/>
    <property type="project" value="UniProtKB-UniRule"/>
</dbReference>
<organism evidence="8 9">
    <name type="scientific">Lysobacter arseniciresistens ZS79</name>
    <dbReference type="NCBI Taxonomy" id="913325"/>
    <lineage>
        <taxon>Bacteria</taxon>
        <taxon>Pseudomonadati</taxon>
        <taxon>Pseudomonadota</taxon>
        <taxon>Gammaproteobacteria</taxon>
        <taxon>Lysobacterales</taxon>
        <taxon>Lysobacteraceae</taxon>
        <taxon>Novilysobacter</taxon>
    </lineage>
</organism>
<evidence type="ECO:0000313" key="8">
    <source>
        <dbReference type="EMBL" id="KGM56536.1"/>
    </source>
</evidence>
<comment type="caution">
    <text evidence="8">The sequence shown here is derived from an EMBL/GenBank/DDBJ whole genome shotgun (WGS) entry which is preliminary data.</text>
</comment>
<dbReference type="PROSITE" id="PS01169">
    <property type="entry name" value="RIBOSOMAL_L21"/>
    <property type="match status" value="1"/>
</dbReference>
<evidence type="ECO:0000256" key="7">
    <source>
        <dbReference type="RuleBase" id="RU000562"/>
    </source>
</evidence>
<dbReference type="GO" id="GO:1990904">
    <property type="term" value="C:ribonucleoprotein complex"/>
    <property type="evidence" value="ECO:0007669"/>
    <property type="project" value="UniProtKB-KW"/>
</dbReference>
<sequence>MYAVVVTGGKQYRVMQGETLRVELLDAEAGSEIKLDNVLMLGDGEGVKLGDALKGASVTAKVVGHGRADKIRIVKFRRRKHHRKQMGHRQHYTEIEITGIAGGDKK</sequence>
<evidence type="ECO:0000256" key="3">
    <source>
        <dbReference type="ARBA" id="ARBA00022884"/>
    </source>
</evidence>
<dbReference type="eggNOG" id="COG0261">
    <property type="taxonomic scope" value="Bacteria"/>
</dbReference>
<evidence type="ECO:0000313" key="9">
    <source>
        <dbReference type="Proteomes" id="UP000029989"/>
    </source>
</evidence>
<keyword evidence="9" id="KW-1185">Reference proteome</keyword>
<comment type="similarity">
    <text evidence="1 6 7">Belongs to the bacterial ribosomal protein bL21 family.</text>
</comment>
<dbReference type="InterPro" id="IPR001787">
    <property type="entry name" value="Ribosomal_bL21"/>
</dbReference>
<dbReference type="InterPro" id="IPR036164">
    <property type="entry name" value="bL21-like_sf"/>
</dbReference>
<dbReference type="SUPFAM" id="SSF141091">
    <property type="entry name" value="L21p-like"/>
    <property type="match status" value="1"/>
</dbReference>
<dbReference type="HAMAP" id="MF_01363">
    <property type="entry name" value="Ribosomal_bL21"/>
    <property type="match status" value="1"/>
</dbReference>
<evidence type="ECO:0000256" key="4">
    <source>
        <dbReference type="ARBA" id="ARBA00022980"/>
    </source>
</evidence>
<dbReference type="Pfam" id="PF00829">
    <property type="entry name" value="Ribosomal_L21p"/>
    <property type="match status" value="1"/>
</dbReference>
<dbReference type="EMBL" id="AVPT01000012">
    <property type="protein sequence ID" value="KGM56536.1"/>
    <property type="molecule type" value="Genomic_DNA"/>
</dbReference>
<evidence type="ECO:0000256" key="5">
    <source>
        <dbReference type="ARBA" id="ARBA00023274"/>
    </source>
</evidence>
<dbReference type="Proteomes" id="UP000029989">
    <property type="component" value="Unassembled WGS sequence"/>
</dbReference>
<dbReference type="AlphaFoldDB" id="A0A0A0F024"/>
<evidence type="ECO:0000256" key="6">
    <source>
        <dbReference type="HAMAP-Rule" id="MF_01363"/>
    </source>
</evidence>
<evidence type="ECO:0000256" key="1">
    <source>
        <dbReference type="ARBA" id="ARBA00008563"/>
    </source>
</evidence>
<dbReference type="GO" id="GO:0005737">
    <property type="term" value="C:cytoplasm"/>
    <property type="evidence" value="ECO:0007669"/>
    <property type="project" value="UniProtKB-ARBA"/>
</dbReference>
<dbReference type="OrthoDB" id="9813334at2"/>